<name>A0A564ZFA9_9BACT</name>
<dbReference type="GO" id="GO:0016651">
    <property type="term" value="F:oxidoreductase activity, acting on NAD(P)H"/>
    <property type="evidence" value="ECO:0007669"/>
    <property type="project" value="InterPro"/>
</dbReference>
<accession>A0A564ZFA9</accession>
<reference evidence="6 7" key="1">
    <citation type="submission" date="2019-07" db="EMBL/GenBank/DDBJ databases">
        <authorList>
            <person name="Cremers G."/>
        </authorList>
    </citation>
    <scope>NUCLEOTIDE SEQUENCE [LARGE SCALE GENOMIC DNA]</scope>
</reference>
<keyword evidence="7" id="KW-1185">Reference proteome</keyword>
<dbReference type="InterPro" id="IPR010218">
    <property type="entry name" value="NADH_DH_suC"/>
</dbReference>
<comment type="function">
    <text evidence="4">NDH-1 shuttles electrons from NADH, via FMN and iron-sulfur (Fe-S) centers, to quinones in the respiratory chain.</text>
</comment>
<keyword evidence="4" id="KW-0874">Quinone</keyword>
<evidence type="ECO:0000256" key="1">
    <source>
        <dbReference type="ARBA" id="ARBA00007569"/>
    </source>
</evidence>
<dbReference type="PANTHER" id="PTHR10884:SF14">
    <property type="entry name" value="NADH DEHYDROGENASE [UBIQUINONE] IRON-SULFUR PROTEIN 3, MITOCHONDRIAL"/>
    <property type="match status" value="1"/>
</dbReference>
<dbReference type="Pfam" id="PF00329">
    <property type="entry name" value="Complex1_30kDa"/>
    <property type="match status" value="1"/>
</dbReference>
<dbReference type="GO" id="GO:0048038">
    <property type="term" value="F:quinone binding"/>
    <property type="evidence" value="ECO:0007669"/>
    <property type="project" value="UniProtKB-KW"/>
</dbReference>
<dbReference type="EC" id="7.1.1.-" evidence="4"/>
<dbReference type="EMBL" id="CABIKM010000005">
    <property type="protein sequence ID" value="VUZ84009.1"/>
    <property type="molecule type" value="Genomic_DNA"/>
</dbReference>
<feature type="domain" description="NADH:ubiquinone oxidoreductase 30kDa subunit" evidence="5">
    <location>
        <begin position="32"/>
        <end position="144"/>
    </location>
</feature>
<dbReference type="PANTHER" id="PTHR10884">
    <property type="entry name" value="NADH DEHYDROGENASE UBIQUINONE IRON-SULFUR PROTEIN 3"/>
    <property type="match status" value="1"/>
</dbReference>
<protein>
    <recommendedName>
        <fullName evidence="4">NADH-quinone oxidoreductase</fullName>
        <ecNumber evidence="4">7.1.1.-</ecNumber>
    </recommendedName>
</protein>
<dbReference type="PROSITE" id="PS00542">
    <property type="entry name" value="COMPLEX1_30K"/>
    <property type="match status" value="1"/>
</dbReference>
<comment type="similarity">
    <text evidence="1 3">Belongs to the complex I 30 kDa subunit family.</text>
</comment>
<dbReference type="AlphaFoldDB" id="A0A564ZFA9"/>
<proteinExistence type="inferred from homology"/>
<evidence type="ECO:0000256" key="2">
    <source>
        <dbReference type="ARBA" id="ARBA00022448"/>
    </source>
</evidence>
<comment type="catalytic activity">
    <reaction evidence="4">
        <text>a quinone + NADH + 5 H(+)(in) = a quinol + NAD(+) + 4 H(+)(out)</text>
        <dbReference type="Rhea" id="RHEA:57888"/>
        <dbReference type="ChEBI" id="CHEBI:15378"/>
        <dbReference type="ChEBI" id="CHEBI:24646"/>
        <dbReference type="ChEBI" id="CHEBI:57540"/>
        <dbReference type="ChEBI" id="CHEBI:57945"/>
        <dbReference type="ChEBI" id="CHEBI:132124"/>
    </reaction>
</comment>
<keyword evidence="3" id="KW-0520">NAD</keyword>
<dbReference type="NCBIfam" id="TIGR01961">
    <property type="entry name" value="NuoC_fam"/>
    <property type="match status" value="1"/>
</dbReference>
<evidence type="ECO:0000256" key="3">
    <source>
        <dbReference type="RuleBase" id="RU003456"/>
    </source>
</evidence>
<dbReference type="Gene3D" id="3.30.460.80">
    <property type="entry name" value="NADH:ubiquinone oxidoreductase, 30kDa subunit"/>
    <property type="match status" value="1"/>
</dbReference>
<dbReference type="InterPro" id="IPR020396">
    <property type="entry name" value="NADH_UbQ_OxRdtase_CS"/>
</dbReference>
<keyword evidence="6" id="KW-0560">Oxidoreductase</keyword>
<keyword evidence="3" id="KW-1278">Translocase</keyword>
<evidence type="ECO:0000259" key="5">
    <source>
        <dbReference type="Pfam" id="PF00329"/>
    </source>
</evidence>
<dbReference type="GO" id="GO:0008137">
    <property type="term" value="F:NADH dehydrogenase (ubiquinone) activity"/>
    <property type="evidence" value="ECO:0007669"/>
    <property type="project" value="InterPro"/>
</dbReference>
<dbReference type="SUPFAM" id="SSF143243">
    <property type="entry name" value="Nqo5-like"/>
    <property type="match status" value="1"/>
</dbReference>
<evidence type="ECO:0000313" key="6">
    <source>
        <dbReference type="EMBL" id="VUZ84009.1"/>
    </source>
</evidence>
<keyword evidence="2 3" id="KW-0813">Transport</keyword>
<dbReference type="InterPro" id="IPR001268">
    <property type="entry name" value="NADH_UbQ_OxRdtase_30kDa_su"/>
</dbReference>
<dbReference type="InterPro" id="IPR037232">
    <property type="entry name" value="NADH_quin_OxRdtase_su_C/D-like"/>
</dbReference>
<evidence type="ECO:0000256" key="4">
    <source>
        <dbReference type="RuleBase" id="RU003582"/>
    </source>
</evidence>
<gene>
    <name evidence="6" type="ORF">MELA_00373</name>
</gene>
<dbReference type="Proteomes" id="UP000334340">
    <property type="component" value="Unassembled WGS sequence"/>
</dbReference>
<evidence type="ECO:0000313" key="7">
    <source>
        <dbReference type="Proteomes" id="UP000334340"/>
    </source>
</evidence>
<sequence>MTPDEVIEAVKSQFGDAVKASEVKGVEVRMDIHWEKNVEILMALKEMGLDYLNCLSAVDRIASGELEVVYNLSSLTLPTKALVRARIPRENPMIRSVASLWGTADWHEREAFDMMGIRFDGHPDLRRILLSEDWVGFPLRKDYQDERLVPYEPV</sequence>
<organism evidence="6 7">
    <name type="scientific">Candidatus Methylomirabilis lanthanidiphila</name>
    <dbReference type="NCBI Taxonomy" id="2211376"/>
    <lineage>
        <taxon>Bacteria</taxon>
        <taxon>Candidatus Methylomirabilota</taxon>
        <taxon>Candidatus Methylomirabilia</taxon>
        <taxon>Candidatus Methylomirabilales</taxon>
        <taxon>Candidatus Methylomirabilaceae</taxon>
        <taxon>Candidatus Methylomirabilis</taxon>
    </lineage>
</organism>